<feature type="domain" description="EF-hand" evidence="5">
    <location>
        <begin position="512"/>
        <end position="547"/>
    </location>
</feature>
<dbReference type="PROSITE" id="PS00018">
    <property type="entry name" value="EF_HAND_1"/>
    <property type="match status" value="6"/>
</dbReference>
<dbReference type="CDD" id="cd16255">
    <property type="entry name" value="EFh_parvalbumin_beta"/>
    <property type="match status" value="3"/>
</dbReference>
<evidence type="ECO:0000256" key="3">
    <source>
        <dbReference type="ARBA" id="ARBA00022837"/>
    </source>
</evidence>
<dbReference type="Proteomes" id="UP000830375">
    <property type="component" value="Unassembled WGS sequence"/>
</dbReference>
<dbReference type="PANTHER" id="PTHR11653">
    <property type="entry name" value="PARVALBUMIN ALPHA"/>
    <property type="match status" value="1"/>
</dbReference>
<dbReference type="PRINTS" id="PR01697">
    <property type="entry name" value="PARVALBUMIN"/>
</dbReference>
<dbReference type="EMBL" id="JACTAM010000012">
    <property type="protein sequence ID" value="KAI2658558.1"/>
    <property type="molecule type" value="Genomic_DNA"/>
</dbReference>
<feature type="domain" description="EF-hand" evidence="5">
    <location>
        <begin position="399"/>
        <end position="434"/>
    </location>
</feature>
<comment type="similarity">
    <text evidence="1 4">Belongs to the parvalbumin family.</text>
</comment>
<dbReference type="Pfam" id="PF13499">
    <property type="entry name" value="EF-hand_7"/>
    <property type="match status" value="4"/>
</dbReference>
<feature type="domain" description="EF-hand" evidence="5">
    <location>
        <begin position="551"/>
        <end position="582"/>
    </location>
</feature>
<dbReference type="SMART" id="SM00054">
    <property type="entry name" value="EFh"/>
    <property type="match status" value="8"/>
</dbReference>
<accession>A0ABQ8M9M2</accession>
<dbReference type="InterPro" id="IPR018247">
    <property type="entry name" value="EF_Hand_1_Ca_BS"/>
</dbReference>
<feature type="domain" description="EF-hand" evidence="5">
    <location>
        <begin position="167"/>
        <end position="202"/>
    </location>
</feature>
<dbReference type="SUPFAM" id="SSF47473">
    <property type="entry name" value="EF-hand"/>
    <property type="match status" value="2"/>
</dbReference>
<dbReference type="InterPro" id="IPR008080">
    <property type="entry name" value="Parvalbumin"/>
</dbReference>
<proteinExistence type="inferred from homology"/>
<evidence type="ECO:0000259" key="5">
    <source>
        <dbReference type="PROSITE" id="PS50222"/>
    </source>
</evidence>
<comment type="function">
    <text evidence="4">In muscle, parvalbumin is thought to be involved in relaxation after contraction. It binds two calcium ions.</text>
</comment>
<evidence type="ECO:0000313" key="6">
    <source>
        <dbReference type="EMBL" id="KAI2658558.1"/>
    </source>
</evidence>
<organism evidence="6 7">
    <name type="scientific">Labeo rohita</name>
    <name type="common">Indian major carp</name>
    <name type="synonym">Cyprinus rohita</name>
    <dbReference type="NCBI Taxonomy" id="84645"/>
    <lineage>
        <taxon>Eukaryota</taxon>
        <taxon>Metazoa</taxon>
        <taxon>Chordata</taxon>
        <taxon>Craniata</taxon>
        <taxon>Vertebrata</taxon>
        <taxon>Euteleostomi</taxon>
        <taxon>Actinopterygii</taxon>
        <taxon>Neopterygii</taxon>
        <taxon>Teleostei</taxon>
        <taxon>Ostariophysi</taxon>
        <taxon>Cypriniformes</taxon>
        <taxon>Cyprinidae</taxon>
        <taxon>Labeoninae</taxon>
        <taxon>Labeonini</taxon>
        <taxon>Labeo</taxon>
    </lineage>
</organism>
<feature type="domain" description="EF-hand" evidence="5">
    <location>
        <begin position="265"/>
        <end position="300"/>
    </location>
</feature>
<reference evidence="6 7" key="1">
    <citation type="submission" date="2022-01" db="EMBL/GenBank/DDBJ databases">
        <title>A high-quality chromosome-level genome assembly of rohu carp, Labeo rohita.</title>
        <authorList>
            <person name="Arick M.A. II"/>
            <person name="Hsu C.-Y."/>
            <person name="Magbanua Z."/>
            <person name="Pechanova O."/>
            <person name="Grover C."/>
            <person name="Miller E."/>
            <person name="Thrash A."/>
            <person name="Ezzel L."/>
            <person name="Alam S."/>
            <person name="Benzie J."/>
            <person name="Hamilton M."/>
            <person name="Karsi A."/>
            <person name="Lawrence M.L."/>
            <person name="Peterson D.G."/>
        </authorList>
    </citation>
    <scope>NUCLEOTIDE SEQUENCE [LARGE SCALE GENOMIC DNA]</scope>
    <source>
        <strain evidence="7">BAU-BD-2019</strain>
        <tissue evidence="6">Blood</tissue>
    </source>
</reference>
<keyword evidence="7" id="KW-1185">Reference proteome</keyword>
<keyword evidence="2 4" id="KW-0479">Metal-binding</keyword>
<evidence type="ECO:0000256" key="4">
    <source>
        <dbReference type="RuleBase" id="RU368048"/>
    </source>
</evidence>
<protein>
    <recommendedName>
        <fullName evidence="4">Parvalbumin</fullName>
    </recommendedName>
</protein>
<dbReference type="PROSITE" id="PS50222">
    <property type="entry name" value="EF_HAND_2"/>
    <property type="match status" value="5"/>
</dbReference>
<evidence type="ECO:0000313" key="7">
    <source>
        <dbReference type="Proteomes" id="UP000830375"/>
    </source>
</evidence>
<evidence type="ECO:0000256" key="2">
    <source>
        <dbReference type="ARBA" id="ARBA00022723"/>
    </source>
</evidence>
<gene>
    <name evidence="6" type="ORF">H4Q32_016651</name>
</gene>
<evidence type="ECO:0000256" key="1">
    <source>
        <dbReference type="ARBA" id="ARBA00009753"/>
    </source>
</evidence>
<name>A0ABQ8M9M2_LABRO</name>
<sequence length="582" mass="63694">MFLSLLRPLVGSNTGRQTSILRKRACGGSEADVTAVHSRPAVDQHVHKDKAIGCEVLYSSNNYKMYFCDLERSGGVKDTAAADIQTLVVFDIMTSRADCRYGWPLNFLRSVEKWLSQTFWLPLIFQLPLMHAKVKISIVICPFNLTLAAKDTFSPKTFFATIGLSKKSPPEIEKVFKMLDQDKSGFIEQDELQLRARALTAAETKAFLMAGDMDGDGKIGWEDISKMAFAGILKDEDVAAALKDCAAADSFNYKSFFAKVGLSAKSADDIKKAFFVIDQDKSGFIEEDELKLFLQNFSAGARALTDAETKAFLSAGDSDGDGKIGVDVYKVEATELVLTAVASFIPANPNPNPKDNQRLIMAFAGILTEADITAALQACQAADSFDYKSFFAKVGLSGKTPDDIKKAFAVIDQDKSGFIEEDELKLFLQNFSAGARALTDAETKAFLKAGDSDGDGKIGVDGSQLIAIKMSLNMSLTSILSAEAIENAVKDCQAPDSFCYKKFFQLCGLSQKTPQEVKDVFRIIDEDNSGFIEEAELKFFLQRFFPGARTLTEKEIKSLLTAADDDSDGRIGVDEFQTMVLS</sequence>
<dbReference type="PANTHER" id="PTHR11653:SF19">
    <property type="entry name" value="PARVALBUMIN"/>
    <property type="match status" value="1"/>
</dbReference>
<comment type="caution">
    <text evidence="6">The sequence shown here is derived from an EMBL/GenBank/DDBJ whole genome shotgun (WGS) entry which is preliminary data.</text>
</comment>
<dbReference type="InterPro" id="IPR011992">
    <property type="entry name" value="EF-hand-dom_pair"/>
</dbReference>
<keyword evidence="3 4" id="KW-0106">Calcium</keyword>
<dbReference type="Gene3D" id="1.10.238.10">
    <property type="entry name" value="EF-hand"/>
    <property type="match status" value="4"/>
</dbReference>
<dbReference type="InterPro" id="IPR002048">
    <property type="entry name" value="EF_hand_dom"/>
</dbReference>